<organism evidence="3 4">
    <name type="scientific">Tepidiphilus thermophilus</name>
    <dbReference type="NCBI Taxonomy" id="876478"/>
    <lineage>
        <taxon>Bacteria</taxon>
        <taxon>Pseudomonadati</taxon>
        <taxon>Pseudomonadota</taxon>
        <taxon>Hydrogenophilia</taxon>
        <taxon>Hydrogenophilales</taxon>
        <taxon>Hydrogenophilaceae</taxon>
        <taxon>Tepidiphilus</taxon>
    </lineage>
</organism>
<dbReference type="PANTHER" id="PTHR34611">
    <property type="match status" value="1"/>
</dbReference>
<dbReference type="Proteomes" id="UP000182108">
    <property type="component" value="Unassembled WGS sequence"/>
</dbReference>
<evidence type="ECO:0000313" key="4">
    <source>
        <dbReference type="Proteomes" id="UP000182108"/>
    </source>
</evidence>
<evidence type="ECO:0000259" key="2">
    <source>
        <dbReference type="Pfam" id="PF14261"/>
    </source>
</evidence>
<protein>
    <recommendedName>
        <fullName evidence="5">Transposase, YhgA-like</fullName>
    </recommendedName>
</protein>
<dbReference type="PANTHER" id="PTHR34611:SF2">
    <property type="entry name" value="INACTIVE RECOMBINATION-PROMOTING NUCLEASE-LIKE PROTEIN RPNE-RELATED"/>
    <property type="match status" value="1"/>
</dbReference>
<dbReference type="InterPro" id="IPR025587">
    <property type="entry name" value="DUF4351"/>
</dbReference>
<evidence type="ECO:0000313" key="3">
    <source>
        <dbReference type="EMBL" id="CUB08190.1"/>
    </source>
</evidence>
<keyword evidence="4" id="KW-1185">Reference proteome</keyword>
<gene>
    <name evidence="3" type="ORF">Ga0061068_1277</name>
</gene>
<feature type="domain" description="DUF4351" evidence="2">
    <location>
        <begin position="174"/>
        <end position="226"/>
    </location>
</feature>
<evidence type="ECO:0000259" key="1">
    <source>
        <dbReference type="Pfam" id="PF04754"/>
    </source>
</evidence>
<evidence type="ECO:0008006" key="5">
    <source>
        <dbReference type="Google" id="ProtNLM"/>
    </source>
</evidence>
<dbReference type="EMBL" id="CYHH01000027">
    <property type="protein sequence ID" value="CUB08190.1"/>
    <property type="molecule type" value="Genomic_DNA"/>
</dbReference>
<proteinExistence type="predicted"/>
<dbReference type="InterPro" id="IPR006842">
    <property type="entry name" value="Transposase_31"/>
</dbReference>
<reference evidence="4" key="1">
    <citation type="submission" date="2015-08" db="EMBL/GenBank/DDBJ databases">
        <authorList>
            <person name="Babu N.S."/>
            <person name="Beckwith C.J."/>
            <person name="Beseler K.G."/>
            <person name="Brison A."/>
            <person name="Carone J.V."/>
            <person name="Caskin T.P."/>
            <person name="Diamond M."/>
            <person name="Durham M.E."/>
            <person name="Foxe J.M."/>
            <person name="Go M."/>
            <person name="Henderson B.A."/>
            <person name="Jones I.B."/>
            <person name="McGettigan J.A."/>
            <person name="Micheletti S.J."/>
            <person name="Nasrallah M.E."/>
            <person name="Ortiz D."/>
            <person name="Piller C.R."/>
            <person name="Privatt S.R."/>
            <person name="Schneider S.L."/>
            <person name="Sharp S."/>
            <person name="Smith T.C."/>
            <person name="Stanton J.D."/>
            <person name="Ullery H.E."/>
            <person name="Wilson R.J."/>
            <person name="Serrano M.G."/>
            <person name="Buck G."/>
            <person name="Lee V."/>
            <person name="Wang Y."/>
            <person name="Carvalho R."/>
            <person name="Voegtly L."/>
            <person name="Shi R."/>
            <person name="Duckworth R."/>
            <person name="Johnson A."/>
            <person name="Loviza R."/>
            <person name="Walstead R."/>
            <person name="Shah Z."/>
            <person name="Kiflezghi M."/>
            <person name="Wade K."/>
            <person name="Ball S.L."/>
            <person name="Bradley K.W."/>
            <person name="Asai D.J."/>
            <person name="Bowman C.A."/>
            <person name="Russell D.A."/>
            <person name="Pope W.H."/>
            <person name="Jacobs-Sera D."/>
            <person name="Hendrix R.W."/>
            <person name="Hatfull G.F."/>
        </authorList>
    </citation>
    <scope>NUCLEOTIDE SEQUENCE [LARGE SCALE GENOMIC DNA]</scope>
    <source>
        <strain evidence="4">JCM 19170</strain>
    </source>
</reference>
<name>A0A0K6IYK3_9PROT</name>
<sequence length="229" mass="26379">MAVRLMTYVGLLYQDLIKGGQITGRHLPPVLPIVFYTGDTPWSAATDIAELLPKDPPGLIARYLPRMAYLLIDENAYSDEALAGLKNVVAATIRLERQQSPRDLARFIEALHRWFADDAELERILSVWIREYLLRDLRPELNVPEAHDLGEITMQLAERFKQWEREVKTEGRLEGRLEGEALVLQRQLTRRFGSLPEWAQQRLRSASSEELETWADRVLDATRLEEVFG</sequence>
<feature type="domain" description="Transposase (putative) YhgA-like" evidence="1">
    <location>
        <begin position="1"/>
        <end position="121"/>
    </location>
</feature>
<dbReference type="AlphaFoldDB" id="A0A0K6IYK3"/>
<dbReference type="Pfam" id="PF14261">
    <property type="entry name" value="DUF4351"/>
    <property type="match status" value="1"/>
</dbReference>
<dbReference type="Pfam" id="PF04754">
    <property type="entry name" value="Transposase_31"/>
    <property type="match status" value="1"/>
</dbReference>
<dbReference type="InterPro" id="IPR051699">
    <property type="entry name" value="Rpn/YhgA-like_nuclease"/>
</dbReference>
<accession>A0A0K6IYK3</accession>